<dbReference type="Gene3D" id="3.30.160.60">
    <property type="entry name" value="Classic Zinc Finger"/>
    <property type="match status" value="5"/>
</dbReference>
<keyword evidence="4" id="KW-0479">Metal-binding</keyword>
<dbReference type="GO" id="GO:0140297">
    <property type="term" value="F:DNA-binding transcription factor binding"/>
    <property type="evidence" value="ECO:0007669"/>
    <property type="project" value="UniProtKB-ARBA"/>
</dbReference>
<evidence type="ECO:0000256" key="11">
    <source>
        <dbReference type="SAM" id="MobiDB-lite"/>
    </source>
</evidence>
<feature type="compositionally biased region" description="Low complexity" evidence="11">
    <location>
        <begin position="577"/>
        <end position="593"/>
    </location>
</feature>
<keyword evidence="9" id="KW-0539">Nucleus</keyword>
<dbReference type="PROSITE" id="PS00028">
    <property type="entry name" value="ZINC_FINGER_C2H2_1"/>
    <property type="match status" value="4"/>
</dbReference>
<dbReference type="Pfam" id="PF23561">
    <property type="entry name" value="zf-C2H2_15"/>
    <property type="match status" value="1"/>
</dbReference>
<dbReference type="InterPro" id="IPR043359">
    <property type="entry name" value="GLI-like"/>
</dbReference>
<feature type="domain" description="C2H2-type" evidence="12">
    <location>
        <begin position="485"/>
        <end position="514"/>
    </location>
</feature>
<dbReference type="InterPro" id="IPR013087">
    <property type="entry name" value="Znf_C2H2_type"/>
</dbReference>
<dbReference type="InterPro" id="IPR036236">
    <property type="entry name" value="Znf_C2H2_sf"/>
</dbReference>
<name>A0AAD4JUA0_9MUSC</name>
<dbReference type="EMBL" id="JAJJHW010003409">
    <property type="protein sequence ID" value="KAH8358861.1"/>
    <property type="molecule type" value="Genomic_DNA"/>
</dbReference>
<keyword evidence="5" id="KW-0677">Repeat</keyword>
<evidence type="ECO:0000256" key="3">
    <source>
        <dbReference type="ARBA" id="ARBA00022491"/>
    </source>
</evidence>
<dbReference type="PANTHER" id="PTHR45718:SF7">
    <property type="entry name" value="C2H2-TYPE DOMAIN-CONTAINING PROTEIN"/>
    <property type="match status" value="1"/>
</dbReference>
<feature type="region of interest" description="Disordered" evidence="11">
    <location>
        <begin position="568"/>
        <end position="632"/>
    </location>
</feature>
<dbReference type="GO" id="GO:0008270">
    <property type="term" value="F:zinc ion binding"/>
    <property type="evidence" value="ECO:0007669"/>
    <property type="project" value="UniProtKB-KW"/>
</dbReference>
<dbReference type="FunFam" id="3.30.160.60:FF:000359">
    <property type="entry name" value="GLIS family zinc finger 2"/>
    <property type="match status" value="1"/>
</dbReference>
<dbReference type="SUPFAM" id="SSF57667">
    <property type="entry name" value="beta-beta-alpha zinc fingers"/>
    <property type="match status" value="3"/>
</dbReference>
<evidence type="ECO:0000256" key="10">
    <source>
        <dbReference type="PROSITE-ProRule" id="PRU00042"/>
    </source>
</evidence>
<organism evidence="13 14">
    <name type="scientific">Drosophila rubida</name>
    <dbReference type="NCBI Taxonomy" id="30044"/>
    <lineage>
        <taxon>Eukaryota</taxon>
        <taxon>Metazoa</taxon>
        <taxon>Ecdysozoa</taxon>
        <taxon>Arthropoda</taxon>
        <taxon>Hexapoda</taxon>
        <taxon>Insecta</taxon>
        <taxon>Pterygota</taxon>
        <taxon>Neoptera</taxon>
        <taxon>Endopterygota</taxon>
        <taxon>Diptera</taxon>
        <taxon>Brachycera</taxon>
        <taxon>Muscomorpha</taxon>
        <taxon>Ephydroidea</taxon>
        <taxon>Drosophilidae</taxon>
        <taxon>Drosophila</taxon>
    </lineage>
</organism>
<evidence type="ECO:0000259" key="12">
    <source>
        <dbReference type="PROSITE" id="PS50157"/>
    </source>
</evidence>
<comment type="caution">
    <text evidence="13">The sequence shown here is derived from an EMBL/GenBank/DDBJ whole genome shotgun (WGS) entry which is preliminary data.</text>
</comment>
<protein>
    <recommendedName>
        <fullName evidence="12">C2H2-type domain-containing protein</fullName>
    </recommendedName>
</protein>
<reference evidence="13" key="1">
    <citation type="journal article" date="2021" name="Mol. Ecol. Resour.">
        <title>Phylogenomic analyses of the genus Drosophila reveals genomic signals of climate adaptation.</title>
        <authorList>
            <person name="Li F."/>
            <person name="Rane R.V."/>
            <person name="Luria V."/>
            <person name="Xiong Z."/>
            <person name="Chen J."/>
            <person name="Li Z."/>
            <person name="Catullo R.A."/>
            <person name="Griffin P.C."/>
            <person name="Schiffer M."/>
            <person name="Pearce S."/>
            <person name="Lee S.F."/>
            <person name="McElroy K."/>
            <person name="Stocker A."/>
            <person name="Shirriffs J."/>
            <person name="Cockerell F."/>
            <person name="Coppin C."/>
            <person name="Sgro C.M."/>
            <person name="Karger A."/>
            <person name="Cain J.W."/>
            <person name="Weber J.A."/>
            <person name="Santpere G."/>
            <person name="Kirschner M.W."/>
            <person name="Hoffmann A.A."/>
            <person name="Oakeshott J.G."/>
            <person name="Zhang G."/>
        </authorList>
    </citation>
    <scope>NUCLEOTIDE SEQUENCE</scope>
    <source>
        <strain evidence="13">BGI-SZ-2011g</strain>
    </source>
</reference>
<evidence type="ECO:0000313" key="14">
    <source>
        <dbReference type="Proteomes" id="UP001200034"/>
    </source>
</evidence>
<dbReference type="FunFam" id="3.30.160.60:FF:000019">
    <property type="entry name" value="GLI family zinc finger 3"/>
    <property type="match status" value="1"/>
</dbReference>
<gene>
    <name evidence="13" type="ORF">KR093_002956</name>
</gene>
<evidence type="ECO:0000313" key="13">
    <source>
        <dbReference type="EMBL" id="KAH8358861.1"/>
    </source>
</evidence>
<evidence type="ECO:0000256" key="4">
    <source>
        <dbReference type="ARBA" id="ARBA00022723"/>
    </source>
</evidence>
<feature type="region of interest" description="Disordered" evidence="11">
    <location>
        <begin position="363"/>
        <end position="408"/>
    </location>
</feature>
<dbReference type="GO" id="GO:0000978">
    <property type="term" value="F:RNA polymerase II cis-regulatory region sequence-specific DNA binding"/>
    <property type="evidence" value="ECO:0007669"/>
    <property type="project" value="TreeGrafter"/>
</dbReference>
<dbReference type="SMART" id="SM00355">
    <property type="entry name" value="ZnF_C2H2"/>
    <property type="match status" value="5"/>
</dbReference>
<evidence type="ECO:0000256" key="6">
    <source>
        <dbReference type="ARBA" id="ARBA00022771"/>
    </source>
</evidence>
<keyword evidence="14" id="KW-1185">Reference proteome</keyword>
<evidence type="ECO:0000256" key="9">
    <source>
        <dbReference type="ARBA" id="ARBA00023242"/>
    </source>
</evidence>
<dbReference type="GO" id="GO:0000981">
    <property type="term" value="F:DNA-binding transcription factor activity, RNA polymerase II-specific"/>
    <property type="evidence" value="ECO:0007669"/>
    <property type="project" value="TreeGrafter"/>
</dbReference>
<evidence type="ECO:0000256" key="5">
    <source>
        <dbReference type="ARBA" id="ARBA00022737"/>
    </source>
</evidence>
<dbReference type="GO" id="GO:0000122">
    <property type="term" value="P:negative regulation of transcription by RNA polymerase II"/>
    <property type="evidence" value="ECO:0007669"/>
    <property type="project" value="UniProtKB-ARBA"/>
</dbReference>
<evidence type="ECO:0000256" key="8">
    <source>
        <dbReference type="ARBA" id="ARBA00023125"/>
    </source>
</evidence>
<dbReference type="Proteomes" id="UP001200034">
    <property type="component" value="Unassembled WGS sequence"/>
</dbReference>
<feature type="domain" description="C2H2-type" evidence="12">
    <location>
        <begin position="515"/>
        <end position="544"/>
    </location>
</feature>
<accession>A0AAD4JUA0</accession>
<dbReference type="FunFam" id="3.30.160.60:FF:000453">
    <property type="entry name" value="GLIS family zinc finger 3"/>
    <property type="match status" value="1"/>
</dbReference>
<keyword evidence="6 10" id="KW-0863">Zinc-finger</keyword>
<dbReference type="AlphaFoldDB" id="A0AAD4JUA0"/>
<dbReference type="Pfam" id="PF00096">
    <property type="entry name" value="zf-C2H2"/>
    <property type="match status" value="2"/>
</dbReference>
<comment type="subcellular location">
    <subcellularLocation>
        <location evidence="1">Nucleus</location>
    </subcellularLocation>
</comment>
<dbReference type="PANTHER" id="PTHR45718">
    <property type="entry name" value="TRANSCRIPTIONAL ACTIVATOR CUBITUS INTERRUPTUS"/>
    <property type="match status" value="1"/>
</dbReference>
<sequence length="894" mass="97675">CYDAFMSPPLSASMGIAHGVKQEPFQAAKAVYGSHAGSGLEATGFGCGELQFPDFSHLCFATETPNSVFSECQNYTGPEQDRDDIVCASAEEPTGMPYQQGQYTQLNREDVFRFEPEDIARLTADGSNSGSGSGRGNAYDELAGLLQVPQTPYTPCSAQPSQLAASAGGLLASAALNQDIDYFNYDEVNCQSKNQSPCSSPHLDAWLNFNLGDMSTSATPCHEASPKLCNLYEQQLQLQPPQQHQQQQHIKVEQAATKLPSMNSTFGTPKCAPMCGNSYGDYSNLYQNGGGGGAAATLPDAGCLYGNMEEFTADNFQHNISQVIEKPNREHKFIWTIDEWDELDLGDHQKVELGNLVDSLPVASEQQQQQQLAAGHSDDEDEDECVEEEDNDIDNEVFAPPAADGRELDAEAETSVPLICRWTGCDMEFPTQQIFVEHIEKCHVDVRKGEDFSCFWLDCPRRYKPFNARYKLLIHMRVHSGEKPNKCPFPGCNKAFSRLENLKIHQRSHTGERPYGCQYKGCLKAFSNSSDRAKHQRTHYDTKPYACQLPGCTKRYTDPSSLRKHVKNHGIMRRKSASGAATANTNTTTTCSKKTSKARRHSESALNQKGQAPGRAQSVSGAGEERPQRSSSCSEAALLMQSGVHDEEMLGQLTELTGLTGLTELTELTALTGIGNRNACSTDNVATNNNSMKFNELSNCIVIIEHNPNDVAATTGTATATAEPTTTTTNSCESVASGYNTTMATTATAKTSTTATATATYAGFSYYNGSGGTAETDTLSNCSSNSNSNNNCHNYNKPHNSSESCSTENFNKFNELEQLLAGNREQQSVVNVFDASANKCQLNEFVSFEYVRKYLTDAFDSPLANESAKSSAANNAQDQRQLDNNFEQYDIEFI</sequence>
<dbReference type="FunFam" id="3.30.160.60:FF:000048">
    <property type="entry name" value="GLI family zinc finger 3"/>
    <property type="match status" value="1"/>
</dbReference>
<feature type="non-terminal residue" evidence="13">
    <location>
        <position position="1"/>
    </location>
</feature>
<evidence type="ECO:0000256" key="1">
    <source>
        <dbReference type="ARBA" id="ARBA00004123"/>
    </source>
</evidence>
<keyword evidence="8" id="KW-0238">DNA-binding</keyword>
<feature type="domain" description="C2H2-type" evidence="12">
    <location>
        <begin position="545"/>
        <end position="574"/>
    </location>
</feature>
<dbReference type="GO" id="GO:0005634">
    <property type="term" value="C:nucleus"/>
    <property type="evidence" value="ECO:0007669"/>
    <property type="project" value="UniProtKB-SubCell"/>
</dbReference>
<evidence type="ECO:0000256" key="2">
    <source>
        <dbReference type="ARBA" id="ARBA00010831"/>
    </source>
</evidence>
<evidence type="ECO:0000256" key="7">
    <source>
        <dbReference type="ARBA" id="ARBA00022833"/>
    </source>
</evidence>
<comment type="similarity">
    <text evidence="2">Belongs to the GLI C2H2-type zinc-finger protein family.</text>
</comment>
<proteinExistence type="inferred from homology"/>
<keyword evidence="7" id="KW-0862">Zinc</keyword>
<feature type="compositionally biased region" description="Acidic residues" evidence="11">
    <location>
        <begin position="378"/>
        <end position="395"/>
    </location>
</feature>
<dbReference type="FunFam" id="3.30.160.60:FF:000031">
    <property type="entry name" value="GLI family zinc finger 3"/>
    <property type="match status" value="1"/>
</dbReference>
<feature type="domain" description="C2H2-type" evidence="12">
    <location>
        <begin position="457"/>
        <end position="484"/>
    </location>
</feature>
<dbReference type="PROSITE" id="PS50157">
    <property type="entry name" value="ZINC_FINGER_C2H2_2"/>
    <property type="match status" value="4"/>
</dbReference>
<dbReference type="InterPro" id="IPR056436">
    <property type="entry name" value="Znf-C2H2_ZIC1-5/GLI1-3-like"/>
</dbReference>
<keyword evidence="3" id="KW-0678">Repressor</keyword>